<gene>
    <name evidence="3" type="ORF">F6R98_07095</name>
</gene>
<dbReference type="AlphaFoldDB" id="A0A5Q0BS14"/>
<feature type="compositionally biased region" description="Polar residues" evidence="2">
    <location>
        <begin position="1"/>
        <end position="10"/>
    </location>
</feature>
<reference evidence="3 4" key="1">
    <citation type="submission" date="2019-09" db="EMBL/GenBank/DDBJ databases">
        <title>Ecophysiology of the spiral-shaped methanotroph Methylospira mobilis as revealed by the complete genome sequence.</title>
        <authorList>
            <person name="Oshkin I.Y."/>
            <person name="Dedysh S.N."/>
            <person name="Miroshnikov K."/>
            <person name="Danilova O.V."/>
            <person name="Hakobyan A."/>
            <person name="Liesack W."/>
        </authorList>
    </citation>
    <scope>NUCLEOTIDE SEQUENCE [LARGE SCALE GENOMIC DNA]</scope>
    <source>
        <strain evidence="3 4">Shm1</strain>
    </source>
</reference>
<feature type="region of interest" description="Disordered" evidence="2">
    <location>
        <begin position="1"/>
        <end position="22"/>
    </location>
</feature>
<dbReference type="SUPFAM" id="SSF56349">
    <property type="entry name" value="DNA breaking-rejoining enzymes"/>
    <property type="match status" value="1"/>
</dbReference>
<proteinExistence type="predicted"/>
<keyword evidence="4" id="KW-1185">Reference proteome</keyword>
<dbReference type="EMBL" id="CP044205">
    <property type="protein sequence ID" value="QFY44984.1"/>
    <property type="molecule type" value="Genomic_DNA"/>
</dbReference>
<dbReference type="InterPro" id="IPR013762">
    <property type="entry name" value="Integrase-like_cat_sf"/>
</dbReference>
<keyword evidence="1" id="KW-0233">DNA recombination</keyword>
<protein>
    <submittedName>
        <fullName evidence="3">Integrase</fullName>
    </submittedName>
</protein>
<dbReference type="GO" id="GO:0006310">
    <property type="term" value="P:DNA recombination"/>
    <property type="evidence" value="ECO:0007669"/>
    <property type="project" value="UniProtKB-KW"/>
</dbReference>
<evidence type="ECO:0000256" key="2">
    <source>
        <dbReference type="SAM" id="MobiDB-lite"/>
    </source>
</evidence>
<dbReference type="GO" id="GO:0003677">
    <property type="term" value="F:DNA binding"/>
    <property type="evidence" value="ECO:0007669"/>
    <property type="project" value="InterPro"/>
</dbReference>
<evidence type="ECO:0000256" key="1">
    <source>
        <dbReference type="ARBA" id="ARBA00023172"/>
    </source>
</evidence>
<dbReference type="KEGG" id="mmob:F6R98_07095"/>
<evidence type="ECO:0000313" key="3">
    <source>
        <dbReference type="EMBL" id="QFY44984.1"/>
    </source>
</evidence>
<dbReference type="GO" id="GO:0015074">
    <property type="term" value="P:DNA integration"/>
    <property type="evidence" value="ECO:0007669"/>
    <property type="project" value="InterPro"/>
</dbReference>
<dbReference type="Proteomes" id="UP000325755">
    <property type="component" value="Chromosome"/>
</dbReference>
<evidence type="ECO:0000313" key="4">
    <source>
        <dbReference type="Proteomes" id="UP000325755"/>
    </source>
</evidence>
<name>A0A5Q0BS14_9GAMM</name>
<organism evidence="3 4">
    <name type="scientific">Candidatus Methylospira mobilis</name>
    <dbReference type="NCBI Taxonomy" id="1808979"/>
    <lineage>
        <taxon>Bacteria</taxon>
        <taxon>Pseudomonadati</taxon>
        <taxon>Pseudomonadota</taxon>
        <taxon>Gammaproteobacteria</taxon>
        <taxon>Methylococcales</taxon>
        <taxon>Methylococcaceae</taxon>
        <taxon>Candidatus Methylospira</taxon>
    </lineage>
</organism>
<dbReference type="Gene3D" id="1.10.443.10">
    <property type="entry name" value="Intergrase catalytic core"/>
    <property type="match status" value="1"/>
</dbReference>
<sequence length="93" mass="10668">MFLRQLSQGLPTDGKVQKGPHNLRHTFGRRLRSARVPLETRRVLMHHVDGDVTVHYSPAELAELKEAVESITQIEQVTMLRAAVWNLRRCVNT</sequence>
<dbReference type="InParanoid" id="A0A5Q0BS14"/>
<accession>A0A5Q0BS14</accession>
<dbReference type="InterPro" id="IPR011010">
    <property type="entry name" value="DNA_brk_join_enz"/>
</dbReference>